<protein>
    <recommendedName>
        <fullName evidence="5">Secreted protein</fullName>
    </recommendedName>
</protein>
<sequence length="110" mass="12100">MRANCVPTLLFKGVIVMSLILCTSLCRCFAAQTTVEDKEMKNERSCLPTANCGGNQLLSLSEERNRTLQGLNQPKHPFGDDKQQMDTGETPSPTIGTTTSPISSWNLKPR</sequence>
<keyword evidence="4" id="KW-1185">Reference proteome</keyword>
<organism evidence="3 4">
    <name type="scientific">Nitzschia inconspicua</name>
    <dbReference type="NCBI Taxonomy" id="303405"/>
    <lineage>
        <taxon>Eukaryota</taxon>
        <taxon>Sar</taxon>
        <taxon>Stramenopiles</taxon>
        <taxon>Ochrophyta</taxon>
        <taxon>Bacillariophyta</taxon>
        <taxon>Bacillariophyceae</taxon>
        <taxon>Bacillariophycidae</taxon>
        <taxon>Bacillariales</taxon>
        <taxon>Bacillariaceae</taxon>
        <taxon>Nitzschia</taxon>
    </lineage>
</organism>
<evidence type="ECO:0000313" key="3">
    <source>
        <dbReference type="EMBL" id="KAG7369389.1"/>
    </source>
</evidence>
<dbReference type="Proteomes" id="UP000693970">
    <property type="component" value="Unassembled WGS sequence"/>
</dbReference>
<feature type="region of interest" description="Disordered" evidence="1">
    <location>
        <begin position="63"/>
        <end position="110"/>
    </location>
</feature>
<feature type="signal peptide" evidence="2">
    <location>
        <begin position="1"/>
        <end position="30"/>
    </location>
</feature>
<feature type="compositionally biased region" description="Low complexity" evidence="1">
    <location>
        <begin position="87"/>
        <end position="104"/>
    </location>
</feature>
<keyword evidence="2" id="KW-0732">Signal</keyword>
<evidence type="ECO:0000256" key="1">
    <source>
        <dbReference type="SAM" id="MobiDB-lite"/>
    </source>
</evidence>
<dbReference type="EMBL" id="JAGRRH010000006">
    <property type="protein sequence ID" value="KAG7369389.1"/>
    <property type="molecule type" value="Genomic_DNA"/>
</dbReference>
<name>A0A9K3Q5Q9_9STRA</name>
<dbReference type="AlphaFoldDB" id="A0A9K3Q5Q9"/>
<gene>
    <name evidence="3" type="ORF">IV203_032132</name>
</gene>
<accession>A0A9K3Q5Q9</accession>
<reference evidence="3" key="1">
    <citation type="journal article" date="2021" name="Sci. Rep.">
        <title>Diploid genomic architecture of Nitzschia inconspicua, an elite biomass production diatom.</title>
        <authorList>
            <person name="Oliver A."/>
            <person name="Podell S."/>
            <person name="Pinowska A."/>
            <person name="Traller J.C."/>
            <person name="Smith S.R."/>
            <person name="McClure R."/>
            <person name="Beliaev A."/>
            <person name="Bohutskyi P."/>
            <person name="Hill E.A."/>
            <person name="Rabines A."/>
            <person name="Zheng H."/>
            <person name="Allen L.Z."/>
            <person name="Kuo A."/>
            <person name="Grigoriev I.V."/>
            <person name="Allen A.E."/>
            <person name="Hazlebeck D."/>
            <person name="Allen E.E."/>
        </authorList>
    </citation>
    <scope>NUCLEOTIDE SEQUENCE</scope>
    <source>
        <strain evidence="3">Hildebrandi</strain>
    </source>
</reference>
<proteinExistence type="predicted"/>
<evidence type="ECO:0000313" key="4">
    <source>
        <dbReference type="Proteomes" id="UP000693970"/>
    </source>
</evidence>
<evidence type="ECO:0008006" key="5">
    <source>
        <dbReference type="Google" id="ProtNLM"/>
    </source>
</evidence>
<comment type="caution">
    <text evidence="3">The sequence shown here is derived from an EMBL/GenBank/DDBJ whole genome shotgun (WGS) entry which is preliminary data.</text>
</comment>
<reference evidence="3" key="2">
    <citation type="submission" date="2021-04" db="EMBL/GenBank/DDBJ databases">
        <authorList>
            <person name="Podell S."/>
        </authorList>
    </citation>
    <scope>NUCLEOTIDE SEQUENCE</scope>
    <source>
        <strain evidence="3">Hildebrandi</strain>
    </source>
</reference>
<evidence type="ECO:0000256" key="2">
    <source>
        <dbReference type="SAM" id="SignalP"/>
    </source>
</evidence>
<feature type="chain" id="PRO_5039936697" description="Secreted protein" evidence="2">
    <location>
        <begin position="31"/>
        <end position="110"/>
    </location>
</feature>